<keyword evidence="3" id="KW-0862">Zinc</keyword>
<dbReference type="SUPFAM" id="SSF144232">
    <property type="entry name" value="HIT/MYND zinc finger-like"/>
    <property type="match status" value="1"/>
</dbReference>
<comment type="caution">
    <text evidence="7">The sequence shown here is derived from an EMBL/GenBank/DDBJ whole genome shotgun (WGS) entry which is preliminary data.</text>
</comment>
<keyword evidence="2 4" id="KW-0863">Zinc-finger</keyword>
<evidence type="ECO:0000256" key="2">
    <source>
        <dbReference type="ARBA" id="ARBA00022771"/>
    </source>
</evidence>
<dbReference type="InterPro" id="IPR002893">
    <property type="entry name" value="Znf_MYND"/>
</dbReference>
<feature type="compositionally biased region" description="Basic and acidic residues" evidence="5">
    <location>
        <begin position="205"/>
        <end position="215"/>
    </location>
</feature>
<protein>
    <recommendedName>
        <fullName evidence="6">MYND-type domain-containing protein</fullName>
    </recommendedName>
</protein>
<dbReference type="Proteomes" id="UP001385951">
    <property type="component" value="Unassembled WGS sequence"/>
</dbReference>
<evidence type="ECO:0000313" key="8">
    <source>
        <dbReference type="Proteomes" id="UP001385951"/>
    </source>
</evidence>
<proteinExistence type="predicted"/>
<feature type="region of interest" description="Disordered" evidence="5">
    <location>
        <begin position="205"/>
        <end position="225"/>
    </location>
</feature>
<evidence type="ECO:0000313" key="7">
    <source>
        <dbReference type="EMBL" id="KAK7681451.1"/>
    </source>
</evidence>
<evidence type="ECO:0000259" key="6">
    <source>
        <dbReference type="PROSITE" id="PS50865"/>
    </source>
</evidence>
<feature type="compositionally biased region" description="Polar residues" evidence="5">
    <location>
        <begin position="216"/>
        <end position="225"/>
    </location>
</feature>
<reference evidence="7 8" key="1">
    <citation type="submission" date="2022-09" db="EMBL/GenBank/DDBJ databases">
        <authorList>
            <person name="Palmer J.M."/>
        </authorList>
    </citation>
    <scope>NUCLEOTIDE SEQUENCE [LARGE SCALE GENOMIC DNA]</scope>
    <source>
        <strain evidence="7 8">DSM 7382</strain>
    </source>
</reference>
<dbReference type="AlphaFoldDB" id="A0AAW0FVT5"/>
<name>A0AAW0FVT5_9APHY</name>
<keyword evidence="1" id="KW-0479">Metal-binding</keyword>
<evidence type="ECO:0000256" key="4">
    <source>
        <dbReference type="PROSITE-ProRule" id="PRU00134"/>
    </source>
</evidence>
<keyword evidence="8" id="KW-1185">Reference proteome</keyword>
<evidence type="ECO:0000256" key="3">
    <source>
        <dbReference type="ARBA" id="ARBA00022833"/>
    </source>
</evidence>
<evidence type="ECO:0000256" key="5">
    <source>
        <dbReference type="SAM" id="MobiDB-lite"/>
    </source>
</evidence>
<dbReference type="EMBL" id="JASBNA010000041">
    <property type="protein sequence ID" value="KAK7681451.1"/>
    <property type="molecule type" value="Genomic_DNA"/>
</dbReference>
<dbReference type="Pfam" id="PF01753">
    <property type="entry name" value="zf-MYND"/>
    <property type="match status" value="1"/>
</dbReference>
<dbReference type="Gene3D" id="6.10.140.2220">
    <property type="match status" value="1"/>
</dbReference>
<accession>A0AAW0FVT5</accession>
<evidence type="ECO:0000256" key="1">
    <source>
        <dbReference type="ARBA" id="ARBA00022723"/>
    </source>
</evidence>
<organism evidence="7 8">
    <name type="scientific">Cerrena zonata</name>
    <dbReference type="NCBI Taxonomy" id="2478898"/>
    <lineage>
        <taxon>Eukaryota</taxon>
        <taxon>Fungi</taxon>
        <taxon>Dikarya</taxon>
        <taxon>Basidiomycota</taxon>
        <taxon>Agaricomycotina</taxon>
        <taxon>Agaricomycetes</taxon>
        <taxon>Polyporales</taxon>
        <taxon>Cerrenaceae</taxon>
        <taxon>Cerrena</taxon>
    </lineage>
</organism>
<dbReference type="PROSITE" id="PS50865">
    <property type="entry name" value="ZF_MYND_2"/>
    <property type="match status" value="1"/>
</dbReference>
<feature type="domain" description="MYND-type" evidence="6">
    <location>
        <begin position="153"/>
        <end position="194"/>
    </location>
</feature>
<sequence>MITAYPRRCRWQSVQSILQSFLAHQYYGFCICVVLVDTSSFKLEVGRCGIQYSDLGGAEIGHLERGEISSFDVQPYKRLIGLTPYVIQIVDDIRNLNAPSRKVDPLSSRNINNTHRYQHDPSHKMAELKLWPRLTVDKLETKEARHSLVECKVMTCGKMKGNGVKLFACSGCKTTLYCSKACQKEDWPRHKRECQCSQRTRAKADKDSLPLRDQSHTTSPSNRVLQPSDILDELNEFRKHFLPTLTLVMMNAFCDVETSFPRLWETHLFLCQLERIPNLPPSTPPWARFRLLGAGPYLIDHLFPQDQIQNHTDWRTTRQENVARNLGIGFGTLSLCVACAYQDKSLNTYSDMQFSLVFPIELAVERVKNWKEILEKNICGDRGTRKAA</sequence>
<gene>
    <name evidence="7" type="ORF">QCA50_015543</name>
</gene>
<dbReference type="GO" id="GO:0008270">
    <property type="term" value="F:zinc ion binding"/>
    <property type="evidence" value="ECO:0007669"/>
    <property type="project" value="UniProtKB-KW"/>
</dbReference>